<proteinExistence type="predicted"/>
<sequence>MSYGGKLLNGSDYDGMVMTYLEAALSSGNLAMVELLIEKEPNIAQYLKDNQGALQAAAFSGNPELVDWVIHLCTEINQWSIQSALKTAVRNGHSVFVSRLLDMGADINAGISPPLLEAIERRDQELFDLLLARGADPNPNQSLISPLVIAIRKRWPYAVRALLEAEQPSVSFGRCEEMPLLEAVQTGSTLCVQVLLEFGAKADDYRVSGCLGVAVSNGATDIVQLLLLHGADPNQLSPGSDLRPIHLAFLLYVNLDILKALIEFGADVNAYSTKRGYPLQMAHGRARQLLLRAGADPELLPKPPVFIPTPDRFTNLQKAAGSGNIDEAQMLISKGDNVNEPAAHDRGMTALQHASIMGHFSTVVLLLENGANANAPGAVIDGRTALEGAAENGRLDIVHLLLENDDEPESLELRCQGAAQYAEKEGHKVIAKALREWKKQ</sequence>
<protein>
    <recommendedName>
        <fullName evidence="6">Ankyrin repeat protein</fullName>
    </recommendedName>
</protein>
<dbReference type="InterPro" id="IPR002110">
    <property type="entry name" value="Ankyrin_rpt"/>
</dbReference>
<evidence type="ECO:0000313" key="4">
    <source>
        <dbReference type="EMBL" id="KAF4453146.1"/>
    </source>
</evidence>
<keyword evidence="2 3" id="KW-0040">ANK repeat</keyword>
<organism evidence="4 5">
    <name type="scientific">Fusarium austroafricanum</name>
    <dbReference type="NCBI Taxonomy" id="2364996"/>
    <lineage>
        <taxon>Eukaryota</taxon>
        <taxon>Fungi</taxon>
        <taxon>Dikarya</taxon>
        <taxon>Ascomycota</taxon>
        <taxon>Pezizomycotina</taxon>
        <taxon>Sordariomycetes</taxon>
        <taxon>Hypocreomycetidae</taxon>
        <taxon>Hypocreales</taxon>
        <taxon>Nectriaceae</taxon>
        <taxon>Fusarium</taxon>
        <taxon>Fusarium concolor species complex</taxon>
    </lineage>
</organism>
<dbReference type="Gene3D" id="1.25.40.20">
    <property type="entry name" value="Ankyrin repeat-containing domain"/>
    <property type="match status" value="2"/>
</dbReference>
<dbReference type="EMBL" id="JAADJG010000162">
    <property type="protein sequence ID" value="KAF4453146.1"/>
    <property type="molecule type" value="Genomic_DNA"/>
</dbReference>
<dbReference type="Proteomes" id="UP000605986">
    <property type="component" value="Unassembled WGS sequence"/>
</dbReference>
<reference evidence="4" key="1">
    <citation type="submission" date="2020-01" db="EMBL/GenBank/DDBJ databases">
        <title>Identification and distribution of gene clusters putatively required for synthesis of sphingolipid metabolism inhibitors in phylogenetically diverse species of the filamentous fungus Fusarium.</title>
        <authorList>
            <person name="Kim H.-S."/>
            <person name="Busman M."/>
            <person name="Brown D.W."/>
            <person name="Divon H."/>
            <person name="Uhlig S."/>
            <person name="Proctor R.H."/>
        </authorList>
    </citation>
    <scope>NUCLEOTIDE SEQUENCE</scope>
    <source>
        <strain evidence="4">NRRL 53441</strain>
    </source>
</reference>
<dbReference type="SMART" id="SM00248">
    <property type="entry name" value="ANK"/>
    <property type="match status" value="10"/>
</dbReference>
<dbReference type="AlphaFoldDB" id="A0A8H4KNK2"/>
<gene>
    <name evidence="4" type="ORF">F53441_4143</name>
</gene>
<evidence type="ECO:0008006" key="6">
    <source>
        <dbReference type="Google" id="ProtNLM"/>
    </source>
</evidence>
<evidence type="ECO:0000256" key="2">
    <source>
        <dbReference type="ARBA" id="ARBA00023043"/>
    </source>
</evidence>
<evidence type="ECO:0000256" key="3">
    <source>
        <dbReference type="PROSITE-ProRule" id="PRU00023"/>
    </source>
</evidence>
<dbReference type="Pfam" id="PF12796">
    <property type="entry name" value="Ank_2"/>
    <property type="match status" value="3"/>
</dbReference>
<dbReference type="PANTHER" id="PTHR24198:SF165">
    <property type="entry name" value="ANKYRIN REPEAT-CONTAINING PROTEIN-RELATED"/>
    <property type="match status" value="1"/>
</dbReference>
<dbReference type="OrthoDB" id="539213at2759"/>
<feature type="repeat" description="ANK" evidence="3">
    <location>
        <begin position="346"/>
        <end position="378"/>
    </location>
</feature>
<dbReference type="PROSITE" id="PS50297">
    <property type="entry name" value="ANK_REP_REGION"/>
    <property type="match status" value="2"/>
</dbReference>
<dbReference type="InterPro" id="IPR036770">
    <property type="entry name" value="Ankyrin_rpt-contain_sf"/>
</dbReference>
<evidence type="ECO:0000256" key="1">
    <source>
        <dbReference type="ARBA" id="ARBA00022737"/>
    </source>
</evidence>
<keyword evidence="5" id="KW-1185">Reference proteome</keyword>
<feature type="repeat" description="ANK" evidence="3">
    <location>
        <begin position="381"/>
        <end position="413"/>
    </location>
</feature>
<name>A0A8H4KNK2_9HYPO</name>
<dbReference type="SUPFAM" id="SSF48403">
    <property type="entry name" value="Ankyrin repeat"/>
    <property type="match status" value="2"/>
</dbReference>
<accession>A0A8H4KNK2</accession>
<comment type="caution">
    <text evidence="4">The sequence shown here is derived from an EMBL/GenBank/DDBJ whole genome shotgun (WGS) entry which is preliminary data.</text>
</comment>
<keyword evidence="1" id="KW-0677">Repeat</keyword>
<evidence type="ECO:0000313" key="5">
    <source>
        <dbReference type="Proteomes" id="UP000605986"/>
    </source>
</evidence>
<dbReference type="PANTHER" id="PTHR24198">
    <property type="entry name" value="ANKYRIN REPEAT AND PROTEIN KINASE DOMAIN-CONTAINING PROTEIN"/>
    <property type="match status" value="1"/>
</dbReference>
<dbReference type="PROSITE" id="PS50088">
    <property type="entry name" value="ANK_REPEAT"/>
    <property type="match status" value="2"/>
</dbReference>